<feature type="domain" description="Multidrug resistance protein MdtA-like C-terminal permuted SH3" evidence="7">
    <location>
        <begin position="292"/>
        <end position="350"/>
    </location>
</feature>
<feature type="region of interest" description="Disordered" evidence="3">
    <location>
        <begin position="360"/>
        <end position="391"/>
    </location>
</feature>
<dbReference type="Pfam" id="PF25967">
    <property type="entry name" value="RND-MFP_C"/>
    <property type="match status" value="1"/>
</dbReference>
<dbReference type="FunCoup" id="A0A330L3X3">
    <property type="interactions" value="371"/>
</dbReference>
<dbReference type="GO" id="GO:0046677">
    <property type="term" value="P:response to antibiotic"/>
    <property type="evidence" value="ECO:0007669"/>
    <property type="project" value="TreeGrafter"/>
</dbReference>
<evidence type="ECO:0000259" key="4">
    <source>
        <dbReference type="Pfam" id="PF25876"/>
    </source>
</evidence>
<organism evidence="8 9">
    <name type="scientific">Nitrospira lenta</name>
    <dbReference type="NCBI Taxonomy" id="1436998"/>
    <lineage>
        <taxon>Bacteria</taxon>
        <taxon>Pseudomonadati</taxon>
        <taxon>Nitrospirota</taxon>
        <taxon>Nitrospiria</taxon>
        <taxon>Nitrospirales</taxon>
        <taxon>Nitrospiraceae</taxon>
        <taxon>Nitrospira</taxon>
    </lineage>
</organism>
<dbReference type="InterPro" id="IPR058625">
    <property type="entry name" value="MdtA-like_BSH"/>
</dbReference>
<dbReference type="Gene3D" id="1.10.287.470">
    <property type="entry name" value="Helix hairpin bin"/>
    <property type="match status" value="1"/>
</dbReference>
<dbReference type="FunFam" id="2.40.420.20:FF:000001">
    <property type="entry name" value="Efflux RND transporter periplasmic adaptor subunit"/>
    <property type="match status" value="1"/>
</dbReference>
<evidence type="ECO:0000259" key="7">
    <source>
        <dbReference type="Pfam" id="PF25967"/>
    </source>
</evidence>
<feature type="domain" description="Multidrug resistance protein MdtA-like beta-barrel" evidence="6">
    <location>
        <begin position="197"/>
        <end position="284"/>
    </location>
</feature>
<dbReference type="GO" id="GO:0005886">
    <property type="term" value="C:plasma membrane"/>
    <property type="evidence" value="ECO:0007669"/>
    <property type="project" value="TreeGrafter"/>
</dbReference>
<dbReference type="Proteomes" id="UP000248168">
    <property type="component" value="Unassembled WGS sequence"/>
</dbReference>
<evidence type="ECO:0000256" key="1">
    <source>
        <dbReference type="ARBA" id="ARBA00004196"/>
    </source>
</evidence>
<dbReference type="Pfam" id="PF25944">
    <property type="entry name" value="Beta-barrel_RND"/>
    <property type="match status" value="1"/>
</dbReference>
<feature type="domain" description="Multidrug resistance protein MdtA-like barrel-sandwich hybrid" evidence="5">
    <location>
        <begin position="52"/>
        <end position="185"/>
    </location>
</feature>
<reference evidence="9" key="1">
    <citation type="submission" date="2018-04" db="EMBL/GenBank/DDBJ databases">
        <authorList>
            <person name="Lucker S."/>
            <person name="Sakoula D."/>
        </authorList>
    </citation>
    <scope>NUCLEOTIDE SEQUENCE [LARGE SCALE GENOMIC DNA]</scope>
</reference>
<evidence type="ECO:0000256" key="3">
    <source>
        <dbReference type="SAM" id="MobiDB-lite"/>
    </source>
</evidence>
<gene>
    <name evidence="8" type="primary">ttgA</name>
    <name evidence="8" type="ORF">NITLEN_20148</name>
</gene>
<dbReference type="PANTHER" id="PTHR30158">
    <property type="entry name" value="ACRA/E-RELATED COMPONENT OF DRUG EFFLUX TRANSPORTER"/>
    <property type="match status" value="1"/>
</dbReference>
<dbReference type="GO" id="GO:0022857">
    <property type="term" value="F:transmembrane transporter activity"/>
    <property type="evidence" value="ECO:0007669"/>
    <property type="project" value="InterPro"/>
</dbReference>
<proteinExistence type="inferred from homology"/>
<dbReference type="SUPFAM" id="SSF111369">
    <property type="entry name" value="HlyD-like secretion proteins"/>
    <property type="match status" value="1"/>
</dbReference>
<dbReference type="Gene3D" id="2.40.30.170">
    <property type="match status" value="1"/>
</dbReference>
<comment type="similarity">
    <text evidence="2">Belongs to the membrane fusion protein (MFP) (TC 8.A.1) family.</text>
</comment>
<keyword evidence="9" id="KW-1185">Reference proteome</keyword>
<dbReference type="AlphaFoldDB" id="A0A330L3X3"/>
<dbReference type="InterPro" id="IPR006143">
    <property type="entry name" value="RND_pump_MFP"/>
</dbReference>
<dbReference type="Gene3D" id="2.40.50.100">
    <property type="match status" value="1"/>
</dbReference>
<evidence type="ECO:0000256" key="2">
    <source>
        <dbReference type="ARBA" id="ARBA00009477"/>
    </source>
</evidence>
<dbReference type="EMBL" id="OUNR01000012">
    <property type="protein sequence ID" value="SPP64508.1"/>
    <property type="molecule type" value="Genomic_DNA"/>
</dbReference>
<dbReference type="PANTHER" id="PTHR30158:SF3">
    <property type="entry name" value="MULTIDRUG EFFLUX PUMP SUBUNIT ACRA-RELATED"/>
    <property type="match status" value="1"/>
</dbReference>
<dbReference type="InterPro" id="IPR058626">
    <property type="entry name" value="MdtA-like_b-barrel"/>
</dbReference>
<dbReference type="InParanoid" id="A0A330L3X3"/>
<evidence type="ECO:0000259" key="6">
    <source>
        <dbReference type="Pfam" id="PF25944"/>
    </source>
</evidence>
<dbReference type="NCBIfam" id="TIGR01730">
    <property type="entry name" value="RND_mfp"/>
    <property type="match status" value="1"/>
</dbReference>
<dbReference type="Pfam" id="PF25917">
    <property type="entry name" value="BSH_RND"/>
    <property type="match status" value="1"/>
</dbReference>
<feature type="compositionally biased region" description="Basic and acidic residues" evidence="3">
    <location>
        <begin position="377"/>
        <end position="391"/>
    </location>
</feature>
<protein>
    <submittedName>
        <fullName evidence="8">Toluene efflux pump periplasmic linker protein TtgA</fullName>
    </submittedName>
</protein>
<evidence type="ECO:0000259" key="5">
    <source>
        <dbReference type="Pfam" id="PF25917"/>
    </source>
</evidence>
<name>A0A330L3X3_9BACT</name>
<comment type="subcellular location">
    <subcellularLocation>
        <location evidence="1">Cell envelope</location>
    </subcellularLocation>
</comment>
<dbReference type="GO" id="GO:0030313">
    <property type="term" value="C:cell envelope"/>
    <property type="evidence" value="ECO:0007669"/>
    <property type="project" value="UniProtKB-SubCell"/>
</dbReference>
<evidence type="ECO:0000313" key="8">
    <source>
        <dbReference type="EMBL" id="SPP64508.1"/>
    </source>
</evidence>
<accession>A0A330L3X3</accession>
<sequence length="391" mass="42020">MMAVGAPMLVGCKQEAASTPARPIPSVPVVTVSSQTMPDEPEFIGQTEASRPVEIRSQVTGILKERFFAEGRDVKKGDRLYQIDPIPFKAAVSSASARVAQAEARLVQARQNFARVKPLLEEQAVSQKDVDDAVAEELAAKAALEAAKGDLVKSKFDLDNTLILAPISGRIERSRLYEGRLIAAQSDLLTTIHQLNPMYVNASAPEAFVLKRGRERASNRIQGASLYELRGVITFTDGSVYPHEGKLDLLEVGARSATGTRDFRVAFPNPDSALFPGQFVKIRILGSVRTGVILVPQSAVQQGPKGSIVFVVGADNKVEIRPVQATSWRGSQWSIEEGLRDGDRVVVEGLHLITPGAPVNPVPYKDAAASAAPGQRGDAKSESATKPEPVK</sequence>
<dbReference type="Gene3D" id="2.40.420.20">
    <property type="match status" value="1"/>
</dbReference>
<dbReference type="Pfam" id="PF25876">
    <property type="entry name" value="HH_MFP_RND"/>
    <property type="match status" value="1"/>
</dbReference>
<dbReference type="InterPro" id="IPR058627">
    <property type="entry name" value="MdtA-like_C"/>
</dbReference>
<evidence type="ECO:0000313" key="9">
    <source>
        <dbReference type="Proteomes" id="UP000248168"/>
    </source>
</evidence>
<dbReference type="InterPro" id="IPR058624">
    <property type="entry name" value="MdtA-like_HH"/>
</dbReference>
<feature type="domain" description="Multidrug resistance protein MdtA-like alpha-helical hairpin" evidence="4">
    <location>
        <begin position="93"/>
        <end position="161"/>
    </location>
</feature>